<evidence type="ECO:0000313" key="3">
    <source>
        <dbReference type="Proteomes" id="UP001500886"/>
    </source>
</evidence>
<gene>
    <name evidence="2" type="ORF">GCM10010315_43350</name>
</gene>
<evidence type="ECO:0000256" key="1">
    <source>
        <dbReference type="SAM" id="SignalP"/>
    </source>
</evidence>
<proteinExistence type="predicted"/>
<keyword evidence="3" id="KW-1185">Reference proteome</keyword>
<sequence length="181" mass="18460">MGEAMPVSRRGVGTVLGSFAMVAATALGAPAAHAHGSSSFECTGQENITYGGLGLSSEPTTVSVDGLYHCSDDSGWKATAPYHTEGTTPGTCLLFASNQSRETVRYSDGTKSVIEYKNGTSTRLLGVNRATLHGVVVAGRGKGSTAQKTIQTLPDGLPTDCALAGGIRHSTGFTHLSVGAA</sequence>
<reference evidence="3" key="1">
    <citation type="journal article" date="2019" name="Int. J. Syst. Evol. Microbiol.">
        <title>The Global Catalogue of Microorganisms (GCM) 10K type strain sequencing project: providing services to taxonomists for standard genome sequencing and annotation.</title>
        <authorList>
            <consortium name="The Broad Institute Genomics Platform"/>
            <consortium name="The Broad Institute Genome Sequencing Center for Infectious Disease"/>
            <person name="Wu L."/>
            <person name="Ma J."/>
        </authorList>
    </citation>
    <scope>NUCLEOTIDE SEQUENCE [LARGE SCALE GENOMIC DNA]</scope>
    <source>
        <strain evidence="3">JCM 4542</strain>
    </source>
</reference>
<feature type="chain" id="PRO_5046729999" description="Tat pathway signal sequence domain protein" evidence="1">
    <location>
        <begin position="35"/>
        <end position="181"/>
    </location>
</feature>
<comment type="caution">
    <text evidence="2">The sequence shown here is derived from an EMBL/GenBank/DDBJ whole genome shotgun (WGS) entry which is preliminary data.</text>
</comment>
<evidence type="ECO:0000313" key="2">
    <source>
        <dbReference type="EMBL" id="GAA2721195.1"/>
    </source>
</evidence>
<name>A0ABP6GCC1_9ACTN</name>
<dbReference type="InterPro" id="IPR006311">
    <property type="entry name" value="TAT_signal"/>
</dbReference>
<dbReference type="PROSITE" id="PS51318">
    <property type="entry name" value="TAT"/>
    <property type="match status" value="1"/>
</dbReference>
<dbReference type="EMBL" id="BAAASL010000017">
    <property type="protein sequence ID" value="GAA2721195.1"/>
    <property type="molecule type" value="Genomic_DNA"/>
</dbReference>
<keyword evidence="1" id="KW-0732">Signal</keyword>
<organism evidence="2 3">
    <name type="scientific">Streptomyces luteosporeus</name>
    <dbReference type="NCBI Taxonomy" id="173856"/>
    <lineage>
        <taxon>Bacteria</taxon>
        <taxon>Bacillati</taxon>
        <taxon>Actinomycetota</taxon>
        <taxon>Actinomycetes</taxon>
        <taxon>Kitasatosporales</taxon>
        <taxon>Streptomycetaceae</taxon>
        <taxon>Streptomyces</taxon>
    </lineage>
</organism>
<evidence type="ECO:0008006" key="4">
    <source>
        <dbReference type="Google" id="ProtNLM"/>
    </source>
</evidence>
<accession>A0ABP6GCC1</accession>
<feature type="signal peptide" evidence="1">
    <location>
        <begin position="1"/>
        <end position="34"/>
    </location>
</feature>
<dbReference type="Proteomes" id="UP001500886">
    <property type="component" value="Unassembled WGS sequence"/>
</dbReference>
<protein>
    <recommendedName>
        <fullName evidence="4">Tat pathway signal sequence domain protein</fullName>
    </recommendedName>
</protein>